<dbReference type="Proteomes" id="UP001221217">
    <property type="component" value="Unassembled WGS sequence"/>
</dbReference>
<keyword evidence="1" id="KW-0175">Coiled coil</keyword>
<sequence>MNKEDRILINQLIMEISELRGEMKSFKKEAIERIKTTERKCDERQSNPETCSIGRSLKSHLKSHKSISAGKHSTLDTIIELGMLAAVILIAIYK</sequence>
<accession>A0AAJ1MM62</accession>
<gene>
    <name evidence="2" type="ORF">PQJ61_00455</name>
</gene>
<organism evidence="2 3">
    <name type="scientific">Candidatus Thalassospirochaeta sargassi</name>
    <dbReference type="NCBI Taxonomy" id="3119039"/>
    <lineage>
        <taxon>Bacteria</taxon>
        <taxon>Pseudomonadati</taxon>
        <taxon>Spirochaetota</taxon>
        <taxon>Spirochaetia</taxon>
        <taxon>Spirochaetales</taxon>
        <taxon>Spirochaetaceae</taxon>
        <taxon>Candidatus Thalassospirochaeta</taxon>
    </lineage>
</organism>
<evidence type="ECO:0000256" key="1">
    <source>
        <dbReference type="SAM" id="Coils"/>
    </source>
</evidence>
<comment type="caution">
    <text evidence="2">The sequence shown here is derived from an EMBL/GenBank/DDBJ whole genome shotgun (WGS) entry which is preliminary data.</text>
</comment>
<reference evidence="2 3" key="1">
    <citation type="submission" date="2022-12" db="EMBL/GenBank/DDBJ databases">
        <title>Metagenome assembled genome from gulf of manar.</title>
        <authorList>
            <person name="Kohli P."/>
            <person name="Pk S."/>
            <person name="Venkata Ramana C."/>
            <person name="Sasikala C."/>
        </authorList>
    </citation>
    <scope>NUCLEOTIDE SEQUENCE [LARGE SCALE GENOMIC DNA]</scope>
    <source>
        <strain evidence="2">JB008</strain>
    </source>
</reference>
<evidence type="ECO:0000313" key="2">
    <source>
        <dbReference type="EMBL" id="MDC7225214.1"/>
    </source>
</evidence>
<feature type="coiled-coil region" evidence="1">
    <location>
        <begin position="9"/>
        <end position="47"/>
    </location>
</feature>
<protein>
    <submittedName>
        <fullName evidence="2">Uncharacterized protein</fullName>
    </submittedName>
</protein>
<dbReference type="AlphaFoldDB" id="A0AAJ1MM62"/>
<name>A0AAJ1MM62_9SPIO</name>
<proteinExistence type="predicted"/>
<evidence type="ECO:0000313" key="3">
    <source>
        <dbReference type="Proteomes" id="UP001221217"/>
    </source>
</evidence>
<dbReference type="EMBL" id="JAQQAL010000003">
    <property type="protein sequence ID" value="MDC7225214.1"/>
    <property type="molecule type" value="Genomic_DNA"/>
</dbReference>